<name>A0A0F9BYI2_9ZZZZ</name>
<proteinExistence type="predicted"/>
<dbReference type="AlphaFoldDB" id="A0A0F9BYI2"/>
<comment type="caution">
    <text evidence="1">The sequence shown here is derived from an EMBL/GenBank/DDBJ whole genome shotgun (WGS) entry which is preliminary data.</text>
</comment>
<evidence type="ECO:0000313" key="1">
    <source>
        <dbReference type="EMBL" id="KKL26944.1"/>
    </source>
</evidence>
<protein>
    <submittedName>
        <fullName evidence="1">Uncharacterized protein</fullName>
    </submittedName>
</protein>
<reference evidence="1" key="1">
    <citation type="journal article" date="2015" name="Nature">
        <title>Complex archaea that bridge the gap between prokaryotes and eukaryotes.</title>
        <authorList>
            <person name="Spang A."/>
            <person name="Saw J.H."/>
            <person name="Jorgensen S.L."/>
            <person name="Zaremba-Niedzwiedzka K."/>
            <person name="Martijn J."/>
            <person name="Lind A.E."/>
            <person name="van Eijk R."/>
            <person name="Schleper C."/>
            <person name="Guy L."/>
            <person name="Ettema T.J."/>
        </authorList>
    </citation>
    <scope>NUCLEOTIDE SEQUENCE</scope>
</reference>
<organism evidence="1">
    <name type="scientific">marine sediment metagenome</name>
    <dbReference type="NCBI Taxonomy" id="412755"/>
    <lineage>
        <taxon>unclassified sequences</taxon>
        <taxon>metagenomes</taxon>
        <taxon>ecological metagenomes</taxon>
    </lineage>
</organism>
<dbReference type="EMBL" id="LAZR01035651">
    <property type="protein sequence ID" value="KKL26944.1"/>
    <property type="molecule type" value="Genomic_DNA"/>
</dbReference>
<gene>
    <name evidence="1" type="ORF">LCGC14_2390200</name>
</gene>
<sequence>MKTKHILILLLASFLAFFLLGRWTTSGIRNSQNQALIALTDTLSVRSVTIGGLEQTLWEQKQINVTQKQAIAMNLIEHDRLKKLGLRNGAQITKIGAQLVAARDSIPLDFELHPITEIPIEGPSEGVNEGAPGETKNTVQLPVSFTYTEQYLKLNTGIGTNRLGWFNLAASTPLTVTLGNKRTGLFRSTPVVSVTTPSPYLQITDIQMVNTDVKKWYDSWVLPVGAGFGIGVATYYLASGLFGN</sequence>
<accession>A0A0F9BYI2</accession>